<protein>
    <recommendedName>
        <fullName evidence="2">Anti-sigma factor antagonist</fullName>
    </recommendedName>
</protein>
<sequence length="125" mass="13191">MKALQLASEYANGSVVITVAGELDLATRSDLCDYVHHILNIHADTVIIDLAGVTFIDASGLSALIVLRRHARDLGTPLLLAEAPPVVLRLIKLTDLEGSFTAISRTGGLRGTRAEPARIGAPVQA</sequence>
<evidence type="ECO:0000259" key="3">
    <source>
        <dbReference type="PROSITE" id="PS50801"/>
    </source>
</evidence>
<dbReference type="AlphaFoldDB" id="A0A239KIF1"/>
<dbReference type="Gene3D" id="3.30.750.24">
    <property type="entry name" value="STAS domain"/>
    <property type="match status" value="1"/>
</dbReference>
<dbReference type="Pfam" id="PF01740">
    <property type="entry name" value="STAS"/>
    <property type="match status" value="1"/>
</dbReference>
<evidence type="ECO:0000256" key="2">
    <source>
        <dbReference type="RuleBase" id="RU003749"/>
    </source>
</evidence>
<feature type="domain" description="STAS" evidence="3">
    <location>
        <begin position="4"/>
        <end position="96"/>
    </location>
</feature>
<dbReference type="NCBIfam" id="TIGR00377">
    <property type="entry name" value="ant_ant_sig"/>
    <property type="match status" value="1"/>
</dbReference>
<dbReference type="PANTHER" id="PTHR33495">
    <property type="entry name" value="ANTI-SIGMA FACTOR ANTAGONIST TM_1081-RELATED-RELATED"/>
    <property type="match status" value="1"/>
</dbReference>
<dbReference type="SUPFAM" id="SSF52091">
    <property type="entry name" value="SpoIIaa-like"/>
    <property type="match status" value="1"/>
</dbReference>
<dbReference type="PROSITE" id="PS50801">
    <property type="entry name" value="STAS"/>
    <property type="match status" value="1"/>
</dbReference>
<dbReference type="InterPro" id="IPR002645">
    <property type="entry name" value="STAS_dom"/>
</dbReference>
<dbReference type="CDD" id="cd07043">
    <property type="entry name" value="STAS_anti-anti-sigma_factors"/>
    <property type="match status" value="1"/>
</dbReference>
<dbReference type="EMBL" id="FZOD01000027">
    <property type="protein sequence ID" value="SNT16934.1"/>
    <property type="molecule type" value="Genomic_DNA"/>
</dbReference>
<evidence type="ECO:0000313" key="5">
    <source>
        <dbReference type="Proteomes" id="UP000198282"/>
    </source>
</evidence>
<name>A0A239KIF1_9ACTN</name>
<dbReference type="OrthoDB" id="9793697at2"/>
<dbReference type="Proteomes" id="UP000198282">
    <property type="component" value="Unassembled WGS sequence"/>
</dbReference>
<dbReference type="PANTHER" id="PTHR33495:SF2">
    <property type="entry name" value="ANTI-SIGMA FACTOR ANTAGONIST TM_1081-RELATED"/>
    <property type="match status" value="1"/>
</dbReference>
<reference evidence="4 5" key="1">
    <citation type="submission" date="2017-06" db="EMBL/GenBank/DDBJ databases">
        <authorList>
            <person name="Kim H.J."/>
            <person name="Triplett B.A."/>
        </authorList>
    </citation>
    <scope>NUCLEOTIDE SEQUENCE [LARGE SCALE GENOMIC DNA]</scope>
    <source>
        <strain evidence="4 5">CGMCC 4.2132</strain>
    </source>
</reference>
<organism evidence="4 5">
    <name type="scientific">Streptosporangium subroseum</name>
    <dbReference type="NCBI Taxonomy" id="106412"/>
    <lineage>
        <taxon>Bacteria</taxon>
        <taxon>Bacillati</taxon>
        <taxon>Actinomycetota</taxon>
        <taxon>Actinomycetes</taxon>
        <taxon>Streptosporangiales</taxon>
        <taxon>Streptosporangiaceae</taxon>
        <taxon>Streptosporangium</taxon>
    </lineage>
</organism>
<evidence type="ECO:0000313" key="4">
    <source>
        <dbReference type="EMBL" id="SNT16934.1"/>
    </source>
</evidence>
<gene>
    <name evidence="4" type="ORF">SAMN05216276_102714</name>
</gene>
<keyword evidence="5" id="KW-1185">Reference proteome</keyword>
<proteinExistence type="inferred from homology"/>
<dbReference type="RefSeq" id="WP_089209795.1">
    <property type="nucleotide sequence ID" value="NZ_FZOD01000027.1"/>
</dbReference>
<dbReference type="GO" id="GO:0043856">
    <property type="term" value="F:anti-sigma factor antagonist activity"/>
    <property type="evidence" value="ECO:0007669"/>
    <property type="project" value="InterPro"/>
</dbReference>
<dbReference type="InterPro" id="IPR036513">
    <property type="entry name" value="STAS_dom_sf"/>
</dbReference>
<evidence type="ECO:0000256" key="1">
    <source>
        <dbReference type="ARBA" id="ARBA00009013"/>
    </source>
</evidence>
<comment type="similarity">
    <text evidence="1 2">Belongs to the anti-sigma-factor antagonist family.</text>
</comment>
<dbReference type="InterPro" id="IPR003658">
    <property type="entry name" value="Anti-sigma_ant"/>
</dbReference>
<accession>A0A239KIF1</accession>